<feature type="compositionally biased region" description="Basic and acidic residues" evidence="1">
    <location>
        <begin position="56"/>
        <end position="71"/>
    </location>
</feature>
<proteinExistence type="predicted"/>
<evidence type="ECO:0000313" key="3">
    <source>
        <dbReference type="Proteomes" id="UP001190700"/>
    </source>
</evidence>
<comment type="caution">
    <text evidence="2">The sequence shown here is derived from an EMBL/GenBank/DDBJ whole genome shotgun (WGS) entry which is preliminary data.</text>
</comment>
<name>A0AAE0BUW4_9CHLO</name>
<evidence type="ECO:0000313" key="2">
    <source>
        <dbReference type="EMBL" id="KAK3242232.1"/>
    </source>
</evidence>
<feature type="region of interest" description="Disordered" evidence="1">
    <location>
        <begin position="42"/>
        <end position="71"/>
    </location>
</feature>
<dbReference type="Proteomes" id="UP001190700">
    <property type="component" value="Unassembled WGS sequence"/>
</dbReference>
<sequence length="239" mass="26954">MHIIKNLTDTVSDSLLGAYVNQKGLEILEKFVEDWFEGMESDRSGASPDWNWTHQNDSDDTRTRDAPEEGDRMGQVVAVCEIDVAGDTSILVKARWLRLDTEGKREEYAARNSIYGADNVSKGFYVEDPENPATAGWDNTEPFIAAQHIDSQVVVIKHPCMETAVVFDREVDFFDVVIDAYACERVLLHVMLKVIEDLHKGKQWAFDILSNSTIANERPLSLSEFVLSILVCRSPNPFV</sequence>
<gene>
    <name evidence="2" type="ORF">CYMTET_48065</name>
</gene>
<organism evidence="2 3">
    <name type="scientific">Cymbomonas tetramitiformis</name>
    <dbReference type="NCBI Taxonomy" id="36881"/>
    <lineage>
        <taxon>Eukaryota</taxon>
        <taxon>Viridiplantae</taxon>
        <taxon>Chlorophyta</taxon>
        <taxon>Pyramimonadophyceae</taxon>
        <taxon>Pyramimonadales</taxon>
        <taxon>Pyramimonadaceae</taxon>
        <taxon>Cymbomonas</taxon>
    </lineage>
</organism>
<dbReference type="EMBL" id="LGRX02033210">
    <property type="protein sequence ID" value="KAK3242232.1"/>
    <property type="molecule type" value="Genomic_DNA"/>
</dbReference>
<protein>
    <submittedName>
        <fullName evidence="2">Uncharacterized protein</fullName>
    </submittedName>
</protein>
<reference evidence="2 3" key="1">
    <citation type="journal article" date="2015" name="Genome Biol. Evol.">
        <title>Comparative Genomics of a Bacterivorous Green Alga Reveals Evolutionary Causalities and Consequences of Phago-Mixotrophic Mode of Nutrition.</title>
        <authorList>
            <person name="Burns J.A."/>
            <person name="Paasch A."/>
            <person name="Narechania A."/>
            <person name="Kim E."/>
        </authorList>
    </citation>
    <scope>NUCLEOTIDE SEQUENCE [LARGE SCALE GENOMIC DNA]</scope>
    <source>
        <strain evidence="2 3">PLY_AMNH</strain>
    </source>
</reference>
<keyword evidence="3" id="KW-1185">Reference proteome</keyword>
<accession>A0AAE0BUW4</accession>
<dbReference type="AlphaFoldDB" id="A0AAE0BUW4"/>
<evidence type="ECO:0000256" key="1">
    <source>
        <dbReference type="SAM" id="MobiDB-lite"/>
    </source>
</evidence>